<evidence type="ECO:0000313" key="2">
    <source>
        <dbReference type="Proteomes" id="UP001141629"/>
    </source>
</evidence>
<dbReference type="RefSeq" id="WP_263993687.1">
    <property type="nucleotide sequence ID" value="NZ_JACKVK010000001.1"/>
</dbReference>
<evidence type="ECO:0008006" key="3">
    <source>
        <dbReference type="Google" id="ProtNLM"/>
    </source>
</evidence>
<dbReference type="AlphaFoldDB" id="A0A9X2YWJ9"/>
<dbReference type="Gene3D" id="3.40.630.30">
    <property type="match status" value="1"/>
</dbReference>
<comment type="caution">
    <text evidence="1">The sequence shown here is derived from an EMBL/GenBank/DDBJ whole genome shotgun (WGS) entry which is preliminary data.</text>
</comment>
<dbReference type="InterPro" id="IPR016181">
    <property type="entry name" value="Acyl_CoA_acyltransferase"/>
</dbReference>
<keyword evidence="2" id="KW-1185">Reference proteome</keyword>
<dbReference type="EMBL" id="JACKVK010000001">
    <property type="protein sequence ID" value="MCV7418959.1"/>
    <property type="molecule type" value="Genomic_DNA"/>
</dbReference>
<accession>A0A9X2YWJ9</accession>
<sequence length="282" mass="31633">MTVDVVPITEADVDAVSDFLSANHDGRVSWSRSLAAVPWEVTAPNRGFMLRDGGRIVGTLLAVYSDRLLGGRVERLCNMGSWCVLPRYRSRSILLLKALLAQDGYSVTVLSPDDGPREILEFFKFRPLDTSASLVPNLPWPRAFGRTRVSADPNVIERTLVGSELVLYRDHAQALAARHLLVQRGIESCYVMYREYRFKGVPLFAMILHVGDQGLFRRSLLPITRHLLLRHGLVATLAERRVIGCAPALSFKLASWPKMYRSATLEPAQIDDLYSELVCVPW</sequence>
<organism evidence="1 2">
    <name type="scientific">Mycobacterium yunnanensis</name>
    <dbReference type="NCBI Taxonomy" id="368477"/>
    <lineage>
        <taxon>Bacteria</taxon>
        <taxon>Bacillati</taxon>
        <taxon>Actinomycetota</taxon>
        <taxon>Actinomycetes</taxon>
        <taxon>Mycobacteriales</taxon>
        <taxon>Mycobacteriaceae</taxon>
        <taxon>Mycobacterium</taxon>
    </lineage>
</organism>
<protein>
    <recommendedName>
        <fullName evidence="3">N-acetyltransferase domain-containing protein</fullName>
    </recommendedName>
</protein>
<reference evidence="1" key="2">
    <citation type="journal article" date="2022" name="BMC Genomics">
        <title>Comparative genome analysis of mycobacteria focusing on tRNA and non-coding RNA.</title>
        <authorList>
            <person name="Behra P.R.K."/>
            <person name="Pettersson B.M.F."/>
            <person name="Ramesh M."/>
            <person name="Das S."/>
            <person name="Dasgupta S."/>
            <person name="Kirsebom L.A."/>
        </authorList>
    </citation>
    <scope>NUCLEOTIDE SEQUENCE</scope>
    <source>
        <strain evidence="1">DSM 44838</strain>
    </source>
</reference>
<evidence type="ECO:0000313" key="1">
    <source>
        <dbReference type="EMBL" id="MCV7418959.1"/>
    </source>
</evidence>
<dbReference type="SUPFAM" id="SSF55729">
    <property type="entry name" value="Acyl-CoA N-acyltransferases (Nat)"/>
    <property type="match status" value="1"/>
</dbReference>
<name>A0A9X2YWJ9_9MYCO</name>
<dbReference type="Proteomes" id="UP001141629">
    <property type="component" value="Unassembled WGS sequence"/>
</dbReference>
<proteinExistence type="predicted"/>
<gene>
    <name evidence="1" type="ORF">H7K45_00220</name>
</gene>
<reference evidence="1" key="1">
    <citation type="submission" date="2020-07" db="EMBL/GenBank/DDBJ databases">
        <authorList>
            <person name="Pettersson B.M.F."/>
            <person name="Behra P.R.K."/>
            <person name="Ramesh M."/>
            <person name="Das S."/>
            <person name="Dasgupta S."/>
            <person name="Kirsebom L.A."/>
        </authorList>
    </citation>
    <scope>NUCLEOTIDE SEQUENCE</scope>
    <source>
        <strain evidence="1">DSM 44838</strain>
    </source>
</reference>